<keyword evidence="2" id="KW-1185">Reference proteome</keyword>
<sequence>MNENRCSTPLPFRLIGMTEEELLTDLYVDIPSDTESIAAVVFESDIEEEPTAVNNEIIIDEEYESESDLTLAELIRRQPELTHQKIPTPDTTTIKWDKQQTVEDIFPFVENTGPADFIKNMNNPTPGQLFLLFLDDNLHGLSDATKETVYPGDQLQLFPDNQISPSPALDSDCFVVKTDNHPIDQKSRNLSRAKDIQLLRKIYLDEGEDECRMEEEEELNTVIN</sequence>
<reference evidence="2" key="1">
    <citation type="submission" date="2023-01" db="EMBL/GenBank/DDBJ databases">
        <title>Key to firefly adult light organ development and bioluminescence: homeobox transcription factors regulate luciferase expression and transportation to peroxisome.</title>
        <authorList>
            <person name="Fu X."/>
        </authorList>
    </citation>
    <scope>NUCLEOTIDE SEQUENCE [LARGE SCALE GENOMIC DNA]</scope>
</reference>
<evidence type="ECO:0000313" key="1">
    <source>
        <dbReference type="EMBL" id="KAK4887445.1"/>
    </source>
</evidence>
<comment type="caution">
    <text evidence="1">The sequence shown here is derived from an EMBL/GenBank/DDBJ whole genome shotgun (WGS) entry which is preliminary data.</text>
</comment>
<organism evidence="1 2">
    <name type="scientific">Aquatica leii</name>
    <dbReference type="NCBI Taxonomy" id="1421715"/>
    <lineage>
        <taxon>Eukaryota</taxon>
        <taxon>Metazoa</taxon>
        <taxon>Ecdysozoa</taxon>
        <taxon>Arthropoda</taxon>
        <taxon>Hexapoda</taxon>
        <taxon>Insecta</taxon>
        <taxon>Pterygota</taxon>
        <taxon>Neoptera</taxon>
        <taxon>Endopterygota</taxon>
        <taxon>Coleoptera</taxon>
        <taxon>Polyphaga</taxon>
        <taxon>Elateriformia</taxon>
        <taxon>Elateroidea</taxon>
        <taxon>Lampyridae</taxon>
        <taxon>Luciolinae</taxon>
        <taxon>Aquatica</taxon>
    </lineage>
</organism>
<protein>
    <submittedName>
        <fullName evidence="1">Uncharacterized protein</fullName>
    </submittedName>
</protein>
<proteinExistence type="predicted"/>
<name>A0AAN7ST29_9COLE</name>
<dbReference type="AlphaFoldDB" id="A0AAN7ST29"/>
<accession>A0AAN7ST29</accession>
<dbReference type="EMBL" id="JARPUR010000001">
    <property type="protein sequence ID" value="KAK4887445.1"/>
    <property type="molecule type" value="Genomic_DNA"/>
</dbReference>
<evidence type="ECO:0000313" key="2">
    <source>
        <dbReference type="Proteomes" id="UP001353858"/>
    </source>
</evidence>
<gene>
    <name evidence="1" type="ORF">RN001_003716</name>
</gene>
<dbReference type="Proteomes" id="UP001353858">
    <property type="component" value="Unassembled WGS sequence"/>
</dbReference>